<accession>A0A498RHR3</accession>
<evidence type="ECO:0000256" key="1">
    <source>
        <dbReference type="ARBA" id="ARBA00000073"/>
    </source>
</evidence>
<dbReference type="EMBL" id="UPPP01000094">
    <property type="protein sequence ID" value="VBB08688.1"/>
    <property type="molecule type" value="Genomic_DNA"/>
</dbReference>
<proteinExistence type="inferred from homology"/>
<dbReference type="PANTHER" id="PTHR21600">
    <property type="entry name" value="MITOCHONDRIAL RNA PSEUDOURIDINE SYNTHASE"/>
    <property type="match status" value="1"/>
</dbReference>
<dbReference type="CDD" id="cd02869">
    <property type="entry name" value="PseudoU_synth_RluA_like"/>
    <property type="match status" value="1"/>
</dbReference>
<evidence type="ECO:0000313" key="6">
    <source>
        <dbReference type="EMBL" id="VBB08688.1"/>
    </source>
</evidence>
<feature type="active site" evidence="3">
    <location>
        <position position="130"/>
    </location>
</feature>
<organism evidence="6 7">
    <name type="scientific">Lucifera butyrica</name>
    <dbReference type="NCBI Taxonomy" id="1351585"/>
    <lineage>
        <taxon>Bacteria</taxon>
        <taxon>Bacillati</taxon>
        <taxon>Bacillota</taxon>
        <taxon>Negativicutes</taxon>
        <taxon>Veillonellales</taxon>
        <taxon>Veillonellaceae</taxon>
        <taxon>Lucifera</taxon>
    </lineage>
</organism>
<gene>
    <name evidence="6" type="ORF">LUCI_3966</name>
</gene>
<keyword evidence="4" id="KW-0413">Isomerase</keyword>
<dbReference type="GO" id="GO:0000455">
    <property type="term" value="P:enzyme-directed rRNA pseudouridine synthesis"/>
    <property type="evidence" value="ECO:0007669"/>
    <property type="project" value="TreeGrafter"/>
</dbReference>
<dbReference type="InterPro" id="IPR006225">
    <property type="entry name" value="PsdUridine_synth_RluC/D"/>
</dbReference>
<feature type="domain" description="Pseudouridine synthase RsuA/RluA-like" evidence="5">
    <location>
        <begin position="84"/>
        <end position="233"/>
    </location>
</feature>
<dbReference type="InterPro" id="IPR020103">
    <property type="entry name" value="PsdUridine_synth_cat_dom_sf"/>
</dbReference>
<comment type="similarity">
    <text evidence="2 4">Belongs to the pseudouridine synthase RluA family.</text>
</comment>
<dbReference type="AlphaFoldDB" id="A0A498RHR3"/>
<dbReference type="InterPro" id="IPR006145">
    <property type="entry name" value="PsdUridine_synth_RsuA/RluA"/>
</dbReference>
<dbReference type="InterPro" id="IPR050188">
    <property type="entry name" value="RluA_PseudoU_synthase"/>
</dbReference>
<keyword evidence="7" id="KW-1185">Reference proteome</keyword>
<dbReference type="Gene3D" id="3.30.2350.10">
    <property type="entry name" value="Pseudouridine synthase"/>
    <property type="match status" value="1"/>
</dbReference>
<dbReference type="GO" id="GO:0140098">
    <property type="term" value="F:catalytic activity, acting on RNA"/>
    <property type="evidence" value="ECO:0007669"/>
    <property type="project" value="UniProtKB-ARBA"/>
</dbReference>
<dbReference type="EC" id="5.4.99.-" evidence="4"/>
<reference evidence="6 7" key="1">
    <citation type="submission" date="2018-06" db="EMBL/GenBank/DDBJ databases">
        <authorList>
            <person name="Strepis N."/>
        </authorList>
    </citation>
    <scope>NUCLEOTIDE SEQUENCE [LARGE SCALE GENOMIC DNA]</scope>
    <source>
        <strain evidence="6">LUCI</strain>
    </source>
</reference>
<name>A0A498RHR3_9FIRM</name>
<evidence type="ECO:0000313" key="7">
    <source>
        <dbReference type="Proteomes" id="UP000277811"/>
    </source>
</evidence>
<protein>
    <recommendedName>
        <fullName evidence="4">Pseudouridine synthase</fullName>
        <ecNumber evidence="4">5.4.99.-</ecNumber>
    </recommendedName>
</protein>
<dbReference type="PANTHER" id="PTHR21600:SF87">
    <property type="entry name" value="RNA PSEUDOURIDYLATE SYNTHASE DOMAIN-CONTAINING PROTEIN 1"/>
    <property type="match status" value="1"/>
</dbReference>
<comment type="catalytic activity">
    <reaction evidence="1 4">
        <text>a uridine in RNA = a pseudouridine in RNA</text>
        <dbReference type="Rhea" id="RHEA:48348"/>
        <dbReference type="Rhea" id="RHEA-COMP:12068"/>
        <dbReference type="Rhea" id="RHEA-COMP:12069"/>
        <dbReference type="ChEBI" id="CHEBI:65314"/>
        <dbReference type="ChEBI" id="CHEBI:65315"/>
    </reaction>
</comment>
<dbReference type="GO" id="GO:0009982">
    <property type="term" value="F:pseudouridine synthase activity"/>
    <property type="evidence" value="ECO:0007669"/>
    <property type="project" value="InterPro"/>
</dbReference>
<dbReference type="GO" id="GO:0003723">
    <property type="term" value="F:RNA binding"/>
    <property type="evidence" value="ECO:0007669"/>
    <property type="project" value="InterPro"/>
</dbReference>
<dbReference type="Proteomes" id="UP000277811">
    <property type="component" value="Unassembled WGS sequence"/>
</dbReference>
<evidence type="ECO:0000259" key="5">
    <source>
        <dbReference type="Pfam" id="PF00849"/>
    </source>
</evidence>
<dbReference type="NCBIfam" id="TIGR00005">
    <property type="entry name" value="rluA_subfam"/>
    <property type="match status" value="1"/>
</dbReference>
<evidence type="ECO:0000256" key="4">
    <source>
        <dbReference type="RuleBase" id="RU362028"/>
    </source>
</evidence>
<dbReference type="Pfam" id="PF00849">
    <property type="entry name" value="PseudoU_synth_2"/>
    <property type="match status" value="1"/>
</dbReference>
<dbReference type="RefSeq" id="WP_122629551.1">
    <property type="nucleotide sequence ID" value="NZ_UPPP01000094.1"/>
</dbReference>
<dbReference type="SUPFAM" id="SSF55120">
    <property type="entry name" value="Pseudouridine synthase"/>
    <property type="match status" value="1"/>
</dbReference>
<comment type="function">
    <text evidence="4">Responsible for synthesis of pseudouridine from uracil.</text>
</comment>
<sequence length="294" mass="33112">MLVFTVPPSLTTVPVGDFLRYQCGISLTLWRRIKRNGILTVNEKTALPRTLVTAGDIVRIELTPDRTLTPAEVPLDVRYEDDFLLIVNKPAGLLVHPTVRNETKTLANGVIFYYQQKNRPYGFHPIHRLDRNTSGLLAIAKYPNIQHQLSTKTNKRFQRSYLAIVHGVPGKGSGIIDFPIGRAPDSIIERMVRPDGQSAITHYQVLKNMGQASLLKLELETGRTHQIRVHLAHMGHPILGDDLYGPPSTLIHRQALHAFQLNFSHPVTAQRIVTVSPIPDDMTFLLRFYQNNGN</sequence>
<evidence type="ECO:0000256" key="3">
    <source>
        <dbReference type="PIRSR" id="PIRSR606225-1"/>
    </source>
</evidence>
<evidence type="ECO:0000256" key="2">
    <source>
        <dbReference type="ARBA" id="ARBA00010876"/>
    </source>
</evidence>
<dbReference type="OrthoDB" id="9807829at2"/>